<dbReference type="InterPro" id="IPR003388">
    <property type="entry name" value="Reticulon"/>
</dbReference>
<keyword evidence="4 6" id="KW-1133">Transmembrane helix</keyword>
<sequence>MNTEFETQPPLAATTVTEDEVVHNKTNYQDDAPPVHVTHKASPGSSSVVRDVFEWRRKDLSLLVLAVATAVYVVLQVYQFNFIPLLSYAAIFIFTSAFIWGNLLRLFGKEGPSMAALEIPEESIRGIAYSIKVSGEEMVRWMFRVGAEKQWGVFAGTVAALWLLSVVGNYIDFLTFLYIGTVVGMTGPVLYRRYEHIIQEYWWRAREQGNRVYAMVDDKVIRKVKDKTGGLRQNKQHKTE</sequence>
<evidence type="ECO:0000256" key="4">
    <source>
        <dbReference type="ARBA" id="ARBA00022989"/>
    </source>
</evidence>
<protein>
    <recommendedName>
        <fullName evidence="6">Reticulon-like protein</fullName>
    </recommendedName>
</protein>
<gene>
    <name evidence="7" type="ORF">DCAR_0729535</name>
</gene>
<keyword evidence="8" id="KW-1185">Reference proteome</keyword>
<feature type="transmembrane region" description="Helical" evidence="6">
    <location>
        <begin position="85"/>
        <end position="104"/>
    </location>
</feature>
<proteinExistence type="predicted"/>
<keyword evidence="5 6" id="KW-0472">Membrane</keyword>
<dbReference type="Pfam" id="PF02453">
    <property type="entry name" value="Reticulon"/>
    <property type="match status" value="1"/>
</dbReference>
<dbReference type="OrthoDB" id="567788at2759"/>
<accession>A0A164UAC0</accession>
<keyword evidence="2 6" id="KW-0812">Transmembrane</keyword>
<evidence type="ECO:0000256" key="2">
    <source>
        <dbReference type="ARBA" id="ARBA00022692"/>
    </source>
</evidence>
<dbReference type="KEGG" id="dcr:108196384"/>
<keyword evidence="3 6" id="KW-0256">Endoplasmic reticulum</keyword>
<reference evidence="7" key="1">
    <citation type="journal article" date="2016" name="Nat. Genet.">
        <title>A high-quality carrot genome assembly provides new insights into carotenoid accumulation and asterid genome evolution.</title>
        <authorList>
            <person name="Iorizzo M."/>
            <person name="Ellison S."/>
            <person name="Senalik D."/>
            <person name="Zeng P."/>
            <person name="Satapoomin P."/>
            <person name="Huang J."/>
            <person name="Bowman M."/>
            <person name="Iovene M."/>
            <person name="Sanseverino W."/>
            <person name="Cavagnaro P."/>
            <person name="Yildiz M."/>
            <person name="Macko-Podgorni A."/>
            <person name="Moranska E."/>
            <person name="Grzebelus E."/>
            <person name="Grzebelus D."/>
            <person name="Ashrafi H."/>
            <person name="Zheng Z."/>
            <person name="Cheng S."/>
            <person name="Spooner D."/>
            <person name="Van Deynze A."/>
            <person name="Simon P."/>
        </authorList>
    </citation>
    <scope>NUCLEOTIDE SEQUENCE</scope>
    <source>
        <tissue evidence="7">Leaf</tissue>
    </source>
</reference>
<dbReference type="OMA" id="WMFRVGA"/>
<feature type="transmembrane region" description="Helical" evidence="6">
    <location>
        <begin position="173"/>
        <end position="191"/>
    </location>
</feature>
<dbReference type="PROSITE" id="PS50845">
    <property type="entry name" value="RETICULON"/>
    <property type="match status" value="1"/>
</dbReference>
<dbReference type="GO" id="GO:0009617">
    <property type="term" value="P:response to bacterium"/>
    <property type="evidence" value="ECO:0007669"/>
    <property type="project" value="InterPro"/>
</dbReference>
<evidence type="ECO:0000256" key="5">
    <source>
        <dbReference type="ARBA" id="ARBA00023136"/>
    </source>
</evidence>
<evidence type="ECO:0000256" key="1">
    <source>
        <dbReference type="ARBA" id="ARBA00004477"/>
    </source>
</evidence>
<feature type="transmembrane region" description="Helical" evidence="6">
    <location>
        <begin position="60"/>
        <end position="79"/>
    </location>
</feature>
<evidence type="ECO:0000313" key="7">
    <source>
        <dbReference type="EMBL" id="WOH10074.1"/>
    </source>
</evidence>
<reference evidence="7" key="2">
    <citation type="submission" date="2022-03" db="EMBL/GenBank/DDBJ databases">
        <title>Draft title - Genomic analysis of global carrot germplasm unveils the trajectory of domestication and the origin of high carotenoid orange carrot.</title>
        <authorList>
            <person name="Iorizzo M."/>
            <person name="Ellison S."/>
            <person name="Senalik D."/>
            <person name="Macko-Podgorni A."/>
            <person name="Grzebelus D."/>
            <person name="Bostan H."/>
            <person name="Rolling W."/>
            <person name="Curaba J."/>
            <person name="Simon P."/>
        </authorList>
    </citation>
    <scope>NUCLEOTIDE SEQUENCE</scope>
    <source>
        <tissue evidence="7">Leaf</tissue>
    </source>
</reference>
<feature type="transmembrane region" description="Helical" evidence="6">
    <location>
        <begin position="150"/>
        <end position="167"/>
    </location>
</feature>
<dbReference type="PANTHER" id="PTHR10994">
    <property type="entry name" value="RETICULON"/>
    <property type="match status" value="1"/>
</dbReference>
<dbReference type="AlphaFoldDB" id="A0A164UAC0"/>
<dbReference type="InterPro" id="IPR045064">
    <property type="entry name" value="Reticulon-like"/>
</dbReference>
<dbReference type="PANTHER" id="PTHR10994:SF145">
    <property type="entry name" value="RETICULON-LIKE PROTEIN B13"/>
    <property type="match status" value="1"/>
</dbReference>
<comment type="subcellular location">
    <subcellularLocation>
        <location evidence="1 6">Endoplasmic reticulum membrane</location>
        <topology evidence="1 6">Multi-pass membrane protein</topology>
    </subcellularLocation>
</comment>
<evidence type="ECO:0000256" key="3">
    <source>
        <dbReference type="ARBA" id="ARBA00022824"/>
    </source>
</evidence>
<evidence type="ECO:0000313" key="8">
    <source>
        <dbReference type="Proteomes" id="UP000077755"/>
    </source>
</evidence>
<name>A0A164UAC0_DAUCS</name>
<dbReference type="Gramene" id="KZM88627">
    <property type="protein sequence ID" value="KZM88627"/>
    <property type="gene ID" value="DCAR_025702"/>
</dbReference>
<dbReference type="GO" id="GO:0005789">
    <property type="term" value="C:endoplasmic reticulum membrane"/>
    <property type="evidence" value="ECO:0007669"/>
    <property type="project" value="UniProtKB-SubCell"/>
</dbReference>
<organism evidence="7 8">
    <name type="scientific">Daucus carota subsp. sativus</name>
    <name type="common">Carrot</name>
    <dbReference type="NCBI Taxonomy" id="79200"/>
    <lineage>
        <taxon>Eukaryota</taxon>
        <taxon>Viridiplantae</taxon>
        <taxon>Streptophyta</taxon>
        <taxon>Embryophyta</taxon>
        <taxon>Tracheophyta</taxon>
        <taxon>Spermatophyta</taxon>
        <taxon>Magnoliopsida</taxon>
        <taxon>eudicotyledons</taxon>
        <taxon>Gunneridae</taxon>
        <taxon>Pentapetalae</taxon>
        <taxon>asterids</taxon>
        <taxon>campanulids</taxon>
        <taxon>Apiales</taxon>
        <taxon>Apiaceae</taxon>
        <taxon>Apioideae</taxon>
        <taxon>Scandiceae</taxon>
        <taxon>Daucinae</taxon>
        <taxon>Daucus</taxon>
        <taxon>Daucus sect. Daucus</taxon>
    </lineage>
</organism>
<dbReference type="EMBL" id="CP093349">
    <property type="protein sequence ID" value="WOH10074.1"/>
    <property type="molecule type" value="Genomic_DNA"/>
</dbReference>
<dbReference type="Proteomes" id="UP000077755">
    <property type="component" value="Chromosome 7"/>
</dbReference>
<evidence type="ECO:0000256" key="6">
    <source>
        <dbReference type="RuleBase" id="RU363132"/>
    </source>
</evidence>